<sequence length="130" mass="14384">MVEPVLAVAALCGCVVVVIIRCGPGGCCCGRDCPNWSSSVLPRFIVEAFFAKTVCYWPRYLHTRSSRTRSLSPIYAAADLYSIIFSNILQIASHSQSHCVAVTTRVISTFFFLPKSFTHMNGTHQTFSRT</sequence>
<keyword evidence="1" id="KW-0732">Signal</keyword>
<evidence type="ECO:0000256" key="1">
    <source>
        <dbReference type="SAM" id="SignalP"/>
    </source>
</evidence>
<name>A0A2M3ZPN3_9DIPT</name>
<organism evidence="2">
    <name type="scientific">Anopheles braziliensis</name>
    <dbReference type="NCBI Taxonomy" id="58242"/>
    <lineage>
        <taxon>Eukaryota</taxon>
        <taxon>Metazoa</taxon>
        <taxon>Ecdysozoa</taxon>
        <taxon>Arthropoda</taxon>
        <taxon>Hexapoda</taxon>
        <taxon>Insecta</taxon>
        <taxon>Pterygota</taxon>
        <taxon>Neoptera</taxon>
        <taxon>Endopterygota</taxon>
        <taxon>Diptera</taxon>
        <taxon>Nematocera</taxon>
        <taxon>Culicoidea</taxon>
        <taxon>Culicidae</taxon>
        <taxon>Anophelinae</taxon>
        <taxon>Anopheles</taxon>
    </lineage>
</organism>
<dbReference type="EMBL" id="GGFM01009712">
    <property type="protein sequence ID" value="MBW30463.1"/>
    <property type="molecule type" value="Transcribed_RNA"/>
</dbReference>
<evidence type="ECO:0000313" key="2">
    <source>
        <dbReference type="EMBL" id="MBW30463.1"/>
    </source>
</evidence>
<accession>A0A2M3ZPN3</accession>
<feature type="chain" id="PRO_5014921449" evidence="1">
    <location>
        <begin position="30"/>
        <end position="130"/>
    </location>
</feature>
<protein>
    <submittedName>
        <fullName evidence="2">Putative secreted peptide</fullName>
    </submittedName>
</protein>
<reference evidence="2" key="1">
    <citation type="submission" date="2018-01" db="EMBL/GenBank/DDBJ databases">
        <title>An insight into the sialome of Amazonian anophelines.</title>
        <authorList>
            <person name="Ribeiro J.M."/>
            <person name="Scarpassa V."/>
            <person name="Calvo E."/>
        </authorList>
    </citation>
    <scope>NUCLEOTIDE SEQUENCE</scope>
    <source>
        <tissue evidence="2">Salivary glands</tissue>
    </source>
</reference>
<feature type="signal peptide" evidence="1">
    <location>
        <begin position="1"/>
        <end position="29"/>
    </location>
</feature>
<proteinExistence type="predicted"/>
<dbReference type="AlphaFoldDB" id="A0A2M3ZPN3"/>